<feature type="compositionally biased region" description="Basic and acidic residues" evidence="1">
    <location>
        <begin position="35"/>
        <end position="53"/>
    </location>
</feature>
<dbReference type="EMBL" id="FTNR01000010">
    <property type="protein sequence ID" value="SIS08384.1"/>
    <property type="molecule type" value="Genomic_DNA"/>
</dbReference>
<evidence type="ECO:0000313" key="3">
    <source>
        <dbReference type="Proteomes" id="UP000185936"/>
    </source>
</evidence>
<dbReference type="Proteomes" id="UP000185936">
    <property type="component" value="Unassembled WGS sequence"/>
</dbReference>
<reference evidence="3" key="1">
    <citation type="submission" date="2017-01" db="EMBL/GenBank/DDBJ databases">
        <authorList>
            <person name="Varghese N."/>
            <person name="Submissions S."/>
        </authorList>
    </citation>
    <scope>NUCLEOTIDE SEQUENCE [LARGE SCALE GENOMIC DNA]</scope>
    <source>
        <strain evidence="3">type strain: HArc-</strain>
    </source>
</reference>
<dbReference type="OrthoDB" id="205932at2157"/>
<organism evidence="2 3">
    <name type="scientific">Natronorubrum thiooxidans</name>
    <dbReference type="NCBI Taxonomy" id="308853"/>
    <lineage>
        <taxon>Archaea</taxon>
        <taxon>Methanobacteriati</taxon>
        <taxon>Methanobacteriota</taxon>
        <taxon>Stenosarchaea group</taxon>
        <taxon>Halobacteria</taxon>
        <taxon>Halobacteriales</taxon>
        <taxon>Natrialbaceae</taxon>
        <taxon>Natronorubrum</taxon>
    </lineage>
</organism>
<feature type="region of interest" description="Disordered" evidence="1">
    <location>
        <begin position="125"/>
        <end position="152"/>
    </location>
</feature>
<evidence type="ECO:0000256" key="1">
    <source>
        <dbReference type="SAM" id="MobiDB-lite"/>
    </source>
</evidence>
<dbReference type="STRING" id="308853.SAMN05421752_11054"/>
<keyword evidence="3" id="KW-1185">Reference proteome</keyword>
<protein>
    <submittedName>
        <fullName evidence="2">Uncharacterized protein</fullName>
    </submittedName>
</protein>
<feature type="region of interest" description="Disordered" evidence="1">
    <location>
        <begin position="31"/>
        <end position="54"/>
    </location>
</feature>
<proteinExistence type="predicted"/>
<dbReference type="PROSITE" id="PS51318">
    <property type="entry name" value="TAT"/>
    <property type="match status" value="1"/>
</dbReference>
<dbReference type="AlphaFoldDB" id="A0A1N7G795"/>
<dbReference type="RefSeq" id="WP_076609799.1">
    <property type="nucleotide sequence ID" value="NZ_FTNR01000010.1"/>
</dbReference>
<evidence type="ECO:0000313" key="2">
    <source>
        <dbReference type="EMBL" id="SIS08384.1"/>
    </source>
</evidence>
<dbReference type="InterPro" id="IPR006311">
    <property type="entry name" value="TAT_signal"/>
</dbReference>
<sequence length="152" mass="16591">MSRRQRPSRRTVLQTLGSLGMATVATSTTVGADLGRGDDRAGDTRCRSTRDTPDDIPDGATRYVAVVDRIVDDRHVVLLLEDGGELVDQHVEPRVSFEAIAERDILQVVLNDDSLLAYTHLSKRPGRSASSEQDRVVSDLAAYTASNPSEQD</sequence>
<accession>A0A1N7G795</accession>
<name>A0A1N7G795_9EURY</name>
<gene>
    <name evidence="2" type="ORF">SAMN05421752_11054</name>
</gene>